<evidence type="ECO:0000256" key="1">
    <source>
        <dbReference type="SAM" id="Phobius"/>
    </source>
</evidence>
<evidence type="ECO:0008006" key="4">
    <source>
        <dbReference type="Google" id="ProtNLM"/>
    </source>
</evidence>
<accession>A0ABW7CHP0</accession>
<dbReference type="Proteomes" id="UP001604335">
    <property type="component" value="Unassembled WGS sequence"/>
</dbReference>
<name>A0ABW7CHP0_9CYAN</name>
<dbReference type="RefSeq" id="WP_393015584.1">
    <property type="nucleotide sequence ID" value="NZ_JAZAQF010000095.1"/>
</dbReference>
<evidence type="ECO:0000313" key="3">
    <source>
        <dbReference type="Proteomes" id="UP001604335"/>
    </source>
</evidence>
<keyword evidence="1" id="KW-1133">Transmembrane helix</keyword>
<reference evidence="3" key="1">
    <citation type="journal article" date="2024" name="Algal Res.">
        <title>Biochemical, toxicological and genomic investigation of a high-biomass producing Limnothrix strain isolated from Italian shallow drinking water reservoir.</title>
        <authorList>
            <person name="Simonazzi M."/>
            <person name="Shishido T.K."/>
            <person name="Delbaje E."/>
            <person name="Wahlsten M."/>
            <person name="Fewer D.P."/>
            <person name="Sivonen K."/>
            <person name="Pezzolesi L."/>
            <person name="Pistocchi R."/>
        </authorList>
    </citation>
    <scope>NUCLEOTIDE SEQUENCE [LARGE SCALE GENOMIC DNA]</scope>
    <source>
        <strain evidence="3">LRLZ20PSL1</strain>
    </source>
</reference>
<comment type="caution">
    <text evidence="2">The sequence shown here is derived from an EMBL/GenBank/DDBJ whole genome shotgun (WGS) entry which is preliminary data.</text>
</comment>
<organism evidence="2 3">
    <name type="scientific">Limnothrix redekei LRLZ20PSL1</name>
    <dbReference type="NCBI Taxonomy" id="3112953"/>
    <lineage>
        <taxon>Bacteria</taxon>
        <taxon>Bacillati</taxon>
        <taxon>Cyanobacteriota</taxon>
        <taxon>Cyanophyceae</taxon>
        <taxon>Pseudanabaenales</taxon>
        <taxon>Pseudanabaenaceae</taxon>
        <taxon>Limnothrix</taxon>
    </lineage>
</organism>
<dbReference type="EMBL" id="JAZAQF010000095">
    <property type="protein sequence ID" value="MFG3819605.1"/>
    <property type="molecule type" value="Genomic_DNA"/>
</dbReference>
<keyword evidence="1" id="KW-0812">Transmembrane</keyword>
<keyword evidence="3" id="KW-1185">Reference proteome</keyword>
<gene>
    <name evidence="2" type="ORF">VPK24_18320</name>
</gene>
<feature type="transmembrane region" description="Helical" evidence="1">
    <location>
        <begin position="12"/>
        <end position="31"/>
    </location>
</feature>
<feature type="transmembrane region" description="Helical" evidence="1">
    <location>
        <begin position="86"/>
        <end position="106"/>
    </location>
</feature>
<sequence>MDYTNGGSPYVLLAAGVAAGALSGLAFARSLREQGRVWLKSPDRDPAAMKGPELWLPFVGMAGGAGFFLAATLQCFAFPIALSYKLSMPVAVGGALTVWWQFGIILRQIQRGGVGAIDLNSLR</sequence>
<keyword evidence="1" id="KW-0472">Membrane</keyword>
<protein>
    <recommendedName>
        <fullName evidence="4">Sulphur transport domain-containing protein</fullName>
    </recommendedName>
</protein>
<evidence type="ECO:0000313" key="2">
    <source>
        <dbReference type="EMBL" id="MFG3819605.1"/>
    </source>
</evidence>
<feature type="transmembrane region" description="Helical" evidence="1">
    <location>
        <begin position="54"/>
        <end position="80"/>
    </location>
</feature>
<proteinExistence type="predicted"/>